<feature type="region of interest" description="Disordered" evidence="1">
    <location>
        <begin position="257"/>
        <end position="280"/>
    </location>
</feature>
<protein>
    <recommendedName>
        <fullName evidence="2">EF-hand domain-containing protein</fullName>
    </recommendedName>
</protein>
<organism evidence="3 4">
    <name type="scientific">Perkinsus chesapeaki</name>
    <name type="common">Clam parasite</name>
    <name type="synonym">Perkinsus andrewsi</name>
    <dbReference type="NCBI Taxonomy" id="330153"/>
    <lineage>
        <taxon>Eukaryota</taxon>
        <taxon>Sar</taxon>
        <taxon>Alveolata</taxon>
        <taxon>Perkinsozoa</taxon>
        <taxon>Perkinsea</taxon>
        <taxon>Perkinsida</taxon>
        <taxon>Perkinsidae</taxon>
        <taxon>Perkinsus</taxon>
    </lineage>
</organism>
<reference evidence="3 4" key="1">
    <citation type="submission" date="2020-04" db="EMBL/GenBank/DDBJ databases">
        <title>Perkinsus chesapeaki whole genome sequence.</title>
        <authorList>
            <person name="Bogema D.R."/>
        </authorList>
    </citation>
    <scope>NUCLEOTIDE SEQUENCE [LARGE SCALE GENOMIC DNA]</scope>
    <source>
        <strain evidence="3">ATCC PRA-425</strain>
    </source>
</reference>
<dbReference type="Gene3D" id="1.10.238.10">
    <property type="entry name" value="EF-hand"/>
    <property type="match status" value="1"/>
</dbReference>
<evidence type="ECO:0000313" key="3">
    <source>
        <dbReference type="EMBL" id="KAF4663067.1"/>
    </source>
</evidence>
<dbReference type="InterPro" id="IPR002048">
    <property type="entry name" value="EF_hand_dom"/>
</dbReference>
<sequence length="365" mass="39993">MGKGESLFASMGGRQIRSASTSPLDDDELRELFEQADLNGDGALDDRECTGLCDAIRMFHGLRTPLTEEFYAIVLDELDPDETGRIYLDDLKELYQAVWDERRVAVLNPEAPSPDIADEEEARAREALEALVAELPPATPAGATSIRSSLQRQSSVENVTVEVTGDEMSNEGVVEECVEVEGDSARKTLWSVETDEELEREESDNLVNEEAVVDVVHGSSLVECEGETNVVGGSSCGECEGDVEDTEERVVVEEQLSDDGIANGDASKAEEETSSKEEAKKLPSCRVTCGRRTSNYRGLLNGGEEVVAKPYKISGDVPISFFTSQYNTHPWVFGQYDSPFPPQAYVSYQLMSSYDVSRNSSPNDL</sequence>
<dbReference type="EMBL" id="JAAPAO010000328">
    <property type="protein sequence ID" value="KAF4663067.1"/>
    <property type="molecule type" value="Genomic_DNA"/>
</dbReference>
<accession>A0A7J6LUZ0</accession>
<dbReference type="GO" id="GO:0005509">
    <property type="term" value="F:calcium ion binding"/>
    <property type="evidence" value="ECO:0007669"/>
    <property type="project" value="InterPro"/>
</dbReference>
<feature type="region of interest" description="Disordered" evidence="1">
    <location>
        <begin position="1"/>
        <end position="27"/>
    </location>
</feature>
<proteinExistence type="predicted"/>
<evidence type="ECO:0000256" key="1">
    <source>
        <dbReference type="SAM" id="MobiDB-lite"/>
    </source>
</evidence>
<dbReference type="AlphaFoldDB" id="A0A7J6LUZ0"/>
<keyword evidence="4" id="KW-1185">Reference proteome</keyword>
<dbReference type="Pfam" id="PF13499">
    <property type="entry name" value="EF-hand_7"/>
    <property type="match status" value="1"/>
</dbReference>
<feature type="compositionally biased region" description="Basic and acidic residues" evidence="1">
    <location>
        <begin position="267"/>
        <end position="280"/>
    </location>
</feature>
<gene>
    <name evidence="3" type="ORF">FOL47_005913</name>
</gene>
<dbReference type="OrthoDB" id="167398at2759"/>
<evidence type="ECO:0000259" key="2">
    <source>
        <dbReference type="PROSITE" id="PS50222"/>
    </source>
</evidence>
<dbReference type="InterPro" id="IPR011992">
    <property type="entry name" value="EF-hand-dom_pair"/>
</dbReference>
<feature type="domain" description="EF-hand" evidence="2">
    <location>
        <begin position="24"/>
        <end position="59"/>
    </location>
</feature>
<name>A0A7J6LUZ0_PERCH</name>
<dbReference type="PROSITE" id="PS50222">
    <property type="entry name" value="EF_HAND_2"/>
    <property type="match status" value="1"/>
</dbReference>
<comment type="caution">
    <text evidence="3">The sequence shown here is derived from an EMBL/GenBank/DDBJ whole genome shotgun (WGS) entry which is preliminary data.</text>
</comment>
<evidence type="ECO:0000313" key="4">
    <source>
        <dbReference type="Proteomes" id="UP000591131"/>
    </source>
</evidence>
<dbReference type="Proteomes" id="UP000591131">
    <property type="component" value="Unassembled WGS sequence"/>
</dbReference>
<dbReference type="SUPFAM" id="SSF47473">
    <property type="entry name" value="EF-hand"/>
    <property type="match status" value="1"/>
</dbReference>